<organism evidence="1 2">
    <name type="scientific">Persea americana</name>
    <name type="common">Avocado</name>
    <dbReference type="NCBI Taxonomy" id="3435"/>
    <lineage>
        <taxon>Eukaryota</taxon>
        <taxon>Viridiplantae</taxon>
        <taxon>Streptophyta</taxon>
        <taxon>Embryophyta</taxon>
        <taxon>Tracheophyta</taxon>
        <taxon>Spermatophyta</taxon>
        <taxon>Magnoliopsida</taxon>
        <taxon>Magnoliidae</taxon>
        <taxon>Laurales</taxon>
        <taxon>Lauraceae</taxon>
        <taxon>Persea</taxon>
    </lineage>
</organism>
<dbReference type="EMBL" id="CM056809">
    <property type="protein sequence ID" value="KAJ8647503.1"/>
    <property type="molecule type" value="Genomic_DNA"/>
</dbReference>
<accession>A0ACC2MQ22</accession>
<dbReference type="Proteomes" id="UP001234297">
    <property type="component" value="Chromosome 1"/>
</dbReference>
<evidence type="ECO:0000313" key="1">
    <source>
        <dbReference type="EMBL" id="KAJ8647503.1"/>
    </source>
</evidence>
<keyword evidence="2" id="KW-1185">Reference proteome</keyword>
<sequence length="127" mass="14377">MAGDDKSERGNEKQLPRPSPRKRKRNDGRHDLPESQSYDFPSPSFSSTLINGKSTFSDLASGPHLTVEIEKSDRKRWKKATMLLYLCSLGLLSFFASLSFKSRHSSLALNAFFLSICIQRISPDKIR</sequence>
<name>A0ACC2MQ22_PERAE</name>
<protein>
    <submittedName>
        <fullName evidence="1">Uncharacterized protein</fullName>
    </submittedName>
</protein>
<comment type="caution">
    <text evidence="1">The sequence shown here is derived from an EMBL/GenBank/DDBJ whole genome shotgun (WGS) entry which is preliminary data.</text>
</comment>
<gene>
    <name evidence="1" type="ORF">MRB53_000526</name>
</gene>
<reference evidence="1 2" key="1">
    <citation type="journal article" date="2022" name="Hortic Res">
        <title>A haplotype resolved chromosomal level avocado genome allows analysis of novel avocado genes.</title>
        <authorList>
            <person name="Nath O."/>
            <person name="Fletcher S.J."/>
            <person name="Hayward A."/>
            <person name="Shaw L.M."/>
            <person name="Masouleh A.K."/>
            <person name="Furtado A."/>
            <person name="Henry R.J."/>
            <person name="Mitter N."/>
        </authorList>
    </citation>
    <scope>NUCLEOTIDE SEQUENCE [LARGE SCALE GENOMIC DNA]</scope>
    <source>
        <strain evidence="2">cv. Hass</strain>
    </source>
</reference>
<proteinExistence type="predicted"/>
<evidence type="ECO:0000313" key="2">
    <source>
        <dbReference type="Proteomes" id="UP001234297"/>
    </source>
</evidence>